<evidence type="ECO:0000256" key="1">
    <source>
        <dbReference type="ARBA" id="ARBA00006641"/>
    </source>
</evidence>
<dbReference type="SUPFAM" id="SSF53182">
    <property type="entry name" value="Pyrrolidone carboxyl peptidase (pyroglutamate aminopeptidase)"/>
    <property type="match status" value="1"/>
</dbReference>
<keyword evidence="3" id="KW-0378">Hydrolase</keyword>
<dbReference type="Gene3D" id="3.40.630.20">
    <property type="entry name" value="Peptidase C15, pyroglutamyl peptidase I-like"/>
    <property type="match status" value="1"/>
</dbReference>
<dbReference type="InterPro" id="IPR036440">
    <property type="entry name" value="Peptidase_C15-like_sf"/>
</dbReference>
<protein>
    <submittedName>
        <fullName evidence="5">Peptidase C15 pyroglutamyl peptidase I-like protein</fullName>
    </submittedName>
</protein>
<dbReference type="GO" id="GO:0008234">
    <property type="term" value="F:cysteine-type peptidase activity"/>
    <property type="evidence" value="ECO:0007669"/>
    <property type="project" value="UniProtKB-KW"/>
</dbReference>
<dbReference type="PANTHER" id="PTHR23402">
    <property type="entry name" value="PROTEASE FAMILY C15 PYROGLUTAMYL-PEPTIDASE I-RELATED"/>
    <property type="match status" value="1"/>
</dbReference>
<gene>
    <name evidence="5" type="ORF">N7460_007315</name>
</gene>
<dbReference type="Proteomes" id="UP001219568">
    <property type="component" value="Unassembled WGS sequence"/>
</dbReference>
<accession>A0AAD6N7R3</accession>
<evidence type="ECO:0000313" key="5">
    <source>
        <dbReference type="EMBL" id="KAJ6038598.1"/>
    </source>
</evidence>
<sequence>MFRIANGGLAKLAAIRASNPLTKNGSISPRVASHRHLIATTSGKSPFNSWSRYMMAQEINVAVTGNEPILDFGYNSSRLVLDALPELITREGKKNIHVRKLAQDSLDTYTDVRSVSRKVWAGKRKDFLPKPDAGDEDTTIDIDFVVHLGMELREETFGLETQARRDVYDKPGSDGKYLGTNPFIEKGLPEVLKTSFDVHAAWEKVHKQFPDTPCFVSDDAGSYFCEFRLYSSLAEALEHHEDKKGKVLFLHVPKKRDPEAIQFAAALAVAYFKAVADDKVLTDTNA</sequence>
<keyword evidence="6" id="KW-1185">Reference proteome</keyword>
<organism evidence="5 6">
    <name type="scientific">Penicillium canescens</name>
    <dbReference type="NCBI Taxonomy" id="5083"/>
    <lineage>
        <taxon>Eukaryota</taxon>
        <taxon>Fungi</taxon>
        <taxon>Dikarya</taxon>
        <taxon>Ascomycota</taxon>
        <taxon>Pezizomycotina</taxon>
        <taxon>Eurotiomycetes</taxon>
        <taxon>Eurotiomycetidae</taxon>
        <taxon>Eurotiales</taxon>
        <taxon>Aspergillaceae</taxon>
        <taxon>Penicillium</taxon>
    </lineage>
</organism>
<name>A0AAD6N7R3_PENCN</name>
<evidence type="ECO:0000313" key="6">
    <source>
        <dbReference type="Proteomes" id="UP001219568"/>
    </source>
</evidence>
<dbReference type="PANTHER" id="PTHR23402:SF1">
    <property type="entry name" value="PYROGLUTAMYL-PEPTIDASE I"/>
    <property type="match status" value="1"/>
</dbReference>
<reference evidence="5" key="1">
    <citation type="journal article" date="2023" name="IMA Fungus">
        <title>Comparative genomic study of the Penicillium genus elucidates a diverse pangenome and 15 lateral gene transfer events.</title>
        <authorList>
            <person name="Petersen C."/>
            <person name="Sorensen T."/>
            <person name="Nielsen M.R."/>
            <person name="Sondergaard T.E."/>
            <person name="Sorensen J.L."/>
            <person name="Fitzpatrick D.A."/>
            <person name="Frisvad J.C."/>
            <person name="Nielsen K.L."/>
        </authorList>
    </citation>
    <scope>NUCLEOTIDE SEQUENCE</scope>
    <source>
        <strain evidence="5">IBT 15450</strain>
    </source>
</reference>
<evidence type="ECO:0000256" key="3">
    <source>
        <dbReference type="ARBA" id="ARBA00022801"/>
    </source>
</evidence>
<dbReference type="InterPro" id="IPR016125">
    <property type="entry name" value="Peptidase_C15-like"/>
</dbReference>
<reference evidence="5" key="2">
    <citation type="submission" date="2023-01" db="EMBL/GenBank/DDBJ databases">
        <authorList>
            <person name="Petersen C."/>
        </authorList>
    </citation>
    <scope>NUCLEOTIDE SEQUENCE</scope>
    <source>
        <strain evidence="5">IBT 15450</strain>
    </source>
</reference>
<dbReference type="GO" id="GO:0006508">
    <property type="term" value="P:proteolysis"/>
    <property type="evidence" value="ECO:0007669"/>
    <property type="project" value="UniProtKB-KW"/>
</dbReference>
<dbReference type="EMBL" id="JAQJZL010000008">
    <property type="protein sequence ID" value="KAJ6038598.1"/>
    <property type="molecule type" value="Genomic_DNA"/>
</dbReference>
<keyword evidence="4" id="KW-0788">Thiol protease</keyword>
<comment type="caution">
    <text evidence="5">The sequence shown here is derived from an EMBL/GenBank/DDBJ whole genome shotgun (WGS) entry which is preliminary data.</text>
</comment>
<dbReference type="AlphaFoldDB" id="A0AAD6N7R3"/>
<evidence type="ECO:0000256" key="4">
    <source>
        <dbReference type="ARBA" id="ARBA00022807"/>
    </source>
</evidence>
<evidence type="ECO:0000256" key="2">
    <source>
        <dbReference type="ARBA" id="ARBA00022670"/>
    </source>
</evidence>
<keyword evidence="2" id="KW-0645">Protease</keyword>
<proteinExistence type="inferred from homology"/>
<comment type="similarity">
    <text evidence="1">Belongs to the peptidase C15 family.</text>
</comment>